<sequence length="379" mass="42721">MPRRASAPETALPVTKRRRTTSSVARNQGQVVRRASERLKDKISPSDPTQVQFVHDTRRRVSTRQSTLPEHRSLPTSHTTRAPRPFTSTESDDAVTVVPSTATDPKQVIRLFNWQLAAYDKDNANSVLERMLREQPKYIDLSFLGLSDADLRALLEQPFPPISKGGRHIELNNNRLQRITEFLFGRLHFLKVISLTLSCNKLKDIHPSISLCKHLRTLELSCNELKAIPEEVVGLKNIECLNLSSNRITKLPPSFKELRKLKILNVAHNKLECLPDDVAQAGSALTALDISHNPSFNFLPKSCENWTVLEDLMLQGTQLHGHLSRKELGLSATRLVKEIAGRPCNSSRPRTRRKRPLRSRSAPETSVEAVDDDNVVNVK</sequence>
<feature type="region of interest" description="Disordered" evidence="3">
    <location>
        <begin position="1"/>
        <end position="97"/>
    </location>
</feature>
<reference evidence="4 5" key="1">
    <citation type="journal article" date="2018" name="Mol. Biol. Evol.">
        <title>Analysis of the draft genome of the red seaweed Gracilariopsis chorda provides insights into genome size evolution in Rhodophyta.</title>
        <authorList>
            <person name="Lee J."/>
            <person name="Yang E.C."/>
            <person name="Graf L."/>
            <person name="Yang J.H."/>
            <person name="Qiu H."/>
            <person name="Zel Zion U."/>
            <person name="Chan C.X."/>
            <person name="Stephens T.G."/>
            <person name="Weber A.P.M."/>
            <person name="Boo G.H."/>
            <person name="Boo S.M."/>
            <person name="Kim K.M."/>
            <person name="Shin Y."/>
            <person name="Jung M."/>
            <person name="Lee S.J."/>
            <person name="Yim H.S."/>
            <person name="Lee J.H."/>
            <person name="Bhattacharya D."/>
            <person name="Yoon H.S."/>
        </authorList>
    </citation>
    <scope>NUCLEOTIDE SEQUENCE [LARGE SCALE GENOMIC DNA]</scope>
    <source>
        <strain evidence="4 5">SKKU-2015</strain>
        <tissue evidence="4">Whole body</tissue>
    </source>
</reference>
<dbReference type="Gene3D" id="3.80.10.10">
    <property type="entry name" value="Ribonuclease Inhibitor"/>
    <property type="match status" value="1"/>
</dbReference>
<keyword evidence="1" id="KW-0433">Leucine-rich repeat</keyword>
<dbReference type="OrthoDB" id="6087at2759"/>
<dbReference type="STRING" id="448386.A0A2V3ITR9"/>
<evidence type="ECO:0000256" key="2">
    <source>
        <dbReference type="ARBA" id="ARBA00022737"/>
    </source>
</evidence>
<dbReference type="PANTHER" id="PTHR48051">
    <property type="match status" value="1"/>
</dbReference>
<dbReference type="Proteomes" id="UP000247409">
    <property type="component" value="Unassembled WGS sequence"/>
</dbReference>
<organism evidence="4 5">
    <name type="scientific">Gracilariopsis chorda</name>
    <dbReference type="NCBI Taxonomy" id="448386"/>
    <lineage>
        <taxon>Eukaryota</taxon>
        <taxon>Rhodophyta</taxon>
        <taxon>Florideophyceae</taxon>
        <taxon>Rhodymeniophycidae</taxon>
        <taxon>Gracilariales</taxon>
        <taxon>Gracilariaceae</taxon>
        <taxon>Gracilariopsis</taxon>
    </lineage>
</organism>
<feature type="compositionally biased region" description="Polar residues" evidence="3">
    <location>
        <begin position="63"/>
        <end position="80"/>
    </location>
</feature>
<keyword evidence="2" id="KW-0677">Repeat</keyword>
<keyword evidence="5" id="KW-1185">Reference proteome</keyword>
<dbReference type="InterPro" id="IPR001611">
    <property type="entry name" value="Leu-rich_rpt"/>
</dbReference>
<proteinExistence type="predicted"/>
<name>A0A2V3ITR9_9FLOR</name>
<evidence type="ECO:0000313" key="5">
    <source>
        <dbReference type="Proteomes" id="UP000247409"/>
    </source>
</evidence>
<dbReference type="EMBL" id="NBIV01000088">
    <property type="protein sequence ID" value="PXF44510.1"/>
    <property type="molecule type" value="Genomic_DNA"/>
</dbReference>
<feature type="region of interest" description="Disordered" evidence="3">
    <location>
        <begin position="342"/>
        <end position="373"/>
    </location>
</feature>
<dbReference type="InterPro" id="IPR050216">
    <property type="entry name" value="LRR_domain-containing"/>
</dbReference>
<dbReference type="AlphaFoldDB" id="A0A2V3ITR9"/>
<dbReference type="InterPro" id="IPR032675">
    <property type="entry name" value="LRR_dom_sf"/>
</dbReference>
<gene>
    <name evidence="4" type="ORF">BWQ96_05688</name>
</gene>
<protein>
    <submittedName>
        <fullName evidence="4">Protein flightless-1</fullName>
    </submittedName>
</protein>
<dbReference type="SUPFAM" id="SSF52058">
    <property type="entry name" value="L domain-like"/>
    <property type="match status" value="1"/>
</dbReference>
<dbReference type="InterPro" id="IPR003591">
    <property type="entry name" value="Leu-rich_rpt_typical-subtyp"/>
</dbReference>
<evidence type="ECO:0000256" key="3">
    <source>
        <dbReference type="SAM" id="MobiDB-lite"/>
    </source>
</evidence>
<evidence type="ECO:0000256" key="1">
    <source>
        <dbReference type="ARBA" id="ARBA00022614"/>
    </source>
</evidence>
<evidence type="ECO:0000313" key="4">
    <source>
        <dbReference type="EMBL" id="PXF44510.1"/>
    </source>
</evidence>
<feature type="compositionally biased region" description="Basic and acidic residues" evidence="3">
    <location>
        <begin position="34"/>
        <end position="44"/>
    </location>
</feature>
<dbReference type="SMART" id="SM00369">
    <property type="entry name" value="LRR_TYP"/>
    <property type="match status" value="4"/>
</dbReference>
<dbReference type="Pfam" id="PF13855">
    <property type="entry name" value="LRR_8"/>
    <property type="match status" value="1"/>
</dbReference>
<dbReference type="GO" id="GO:0005737">
    <property type="term" value="C:cytoplasm"/>
    <property type="evidence" value="ECO:0007669"/>
    <property type="project" value="TreeGrafter"/>
</dbReference>
<feature type="compositionally biased region" description="Polar residues" evidence="3">
    <location>
        <begin position="21"/>
        <end position="30"/>
    </location>
</feature>
<accession>A0A2V3ITR9</accession>
<dbReference type="PROSITE" id="PS51450">
    <property type="entry name" value="LRR"/>
    <property type="match status" value="1"/>
</dbReference>
<feature type="compositionally biased region" description="Basic residues" evidence="3">
    <location>
        <begin position="349"/>
        <end position="358"/>
    </location>
</feature>
<comment type="caution">
    <text evidence="4">The sequence shown here is derived from an EMBL/GenBank/DDBJ whole genome shotgun (WGS) entry which is preliminary data.</text>
</comment>
<dbReference type="PANTHER" id="PTHR48051:SF1">
    <property type="entry name" value="RAS SUPPRESSOR PROTEIN 1"/>
    <property type="match status" value="1"/>
</dbReference>